<sequence>MGSQEFLASFDTECEQCDMQLVLSAIFQETFELLLSNIEETISSVTCFRTGRAWPEAGSVGGATKRLVRPSSGFEYFTPRVQGDRCEVGMMPIWSRVSIGGIAHLAGLGHFFVEECGNS</sequence>
<evidence type="ECO:0000313" key="1">
    <source>
        <dbReference type="EMBL" id="CAE7938406.1"/>
    </source>
</evidence>
<reference evidence="1" key="1">
    <citation type="submission" date="2021-02" db="EMBL/GenBank/DDBJ databases">
        <authorList>
            <person name="Dougan E. K."/>
            <person name="Rhodes N."/>
            <person name="Thang M."/>
            <person name="Chan C."/>
        </authorList>
    </citation>
    <scope>NUCLEOTIDE SEQUENCE</scope>
</reference>
<accession>A0A813C2H6</accession>
<gene>
    <name evidence="1" type="ORF">SNEC2469_LOCUS33142</name>
</gene>
<name>A0A813C2H6_9DINO</name>
<dbReference type="AlphaFoldDB" id="A0A813C2H6"/>
<comment type="caution">
    <text evidence="1">The sequence shown here is derived from an EMBL/GenBank/DDBJ whole genome shotgun (WGS) entry which is preliminary data.</text>
</comment>
<dbReference type="Proteomes" id="UP000601435">
    <property type="component" value="Unassembled WGS sequence"/>
</dbReference>
<keyword evidence="2" id="KW-1185">Reference proteome</keyword>
<dbReference type="EMBL" id="CAJNJA010086253">
    <property type="protein sequence ID" value="CAE7938406.1"/>
    <property type="molecule type" value="Genomic_DNA"/>
</dbReference>
<organism evidence="1 2">
    <name type="scientific">Symbiodinium necroappetens</name>
    <dbReference type="NCBI Taxonomy" id="1628268"/>
    <lineage>
        <taxon>Eukaryota</taxon>
        <taxon>Sar</taxon>
        <taxon>Alveolata</taxon>
        <taxon>Dinophyceae</taxon>
        <taxon>Suessiales</taxon>
        <taxon>Symbiodiniaceae</taxon>
        <taxon>Symbiodinium</taxon>
    </lineage>
</organism>
<proteinExistence type="predicted"/>
<protein>
    <submittedName>
        <fullName evidence="1">Uncharacterized protein</fullName>
    </submittedName>
</protein>
<evidence type="ECO:0000313" key="2">
    <source>
        <dbReference type="Proteomes" id="UP000601435"/>
    </source>
</evidence>